<dbReference type="EMBL" id="PVEM01000012">
    <property type="protein sequence ID" value="PTD06072.1"/>
    <property type="molecule type" value="Genomic_DNA"/>
</dbReference>
<evidence type="ECO:0000313" key="2">
    <source>
        <dbReference type="Proteomes" id="UP000241587"/>
    </source>
</evidence>
<proteinExistence type="predicted"/>
<keyword evidence="2" id="KW-1185">Reference proteome</keyword>
<reference evidence="1 2" key="1">
    <citation type="submission" date="2018-02" db="EMBL/GenBank/DDBJ databases">
        <title>Fusarium culmorum secondary metabolites in fungal-bacterial-plant interactions.</title>
        <authorList>
            <person name="Schmidt R."/>
        </authorList>
    </citation>
    <scope>NUCLEOTIDE SEQUENCE [LARGE SCALE GENOMIC DNA]</scope>
    <source>
        <strain evidence="1 2">PV</strain>
    </source>
</reference>
<accession>A0A2T4GR92</accession>
<comment type="caution">
    <text evidence="1">The sequence shown here is derived from an EMBL/GenBank/DDBJ whole genome shotgun (WGS) entry which is preliminary data.</text>
</comment>
<gene>
    <name evidence="1" type="ORF">FCULG_00000206</name>
</gene>
<sequence>MQLALPHDVSSFGRLEKTLRSVDESSNGADVKCNHISSTIESFTTILEPSTELPTTKTEAITLTTTEAAETTTAAVTPCIDNKFNPPPEGLICGGEGVVMGGPDAHIGSGRSESELTCTEDCKKRPRLQILLHPGGC</sequence>
<dbReference type="Proteomes" id="UP000241587">
    <property type="component" value="Unassembled WGS sequence"/>
</dbReference>
<organism evidence="1 2">
    <name type="scientific">Fusarium culmorum</name>
    <dbReference type="NCBI Taxonomy" id="5516"/>
    <lineage>
        <taxon>Eukaryota</taxon>
        <taxon>Fungi</taxon>
        <taxon>Dikarya</taxon>
        <taxon>Ascomycota</taxon>
        <taxon>Pezizomycotina</taxon>
        <taxon>Sordariomycetes</taxon>
        <taxon>Hypocreomycetidae</taxon>
        <taxon>Hypocreales</taxon>
        <taxon>Nectriaceae</taxon>
        <taxon>Fusarium</taxon>
    </lineage>
</organism>
<evidence type="ECO:0000313" key="1">
    <source>
        <dbReference type="EMBL" id="PTD06072.1"/>
    </source>
</evidence>
<dbReference type="AlphaFoldDB" id="A0A2T4GR92"/>
<name>A0A2T4GR92_FUSCU</name>
<protein>
    <submittedName>
        <fullName evidence="1">Uncharacterized protein</fullName>
    </submittedName>
</protein>